<sequence length="111" mass="12751">MLERIIRRKPDSLPATSEWGTNWTWTMDYAHTSALYFRQEILECASKGLEKNAEAVSEYGKCRQRQPQRQREDVDVDVDQDEDENENAESPVGRQTEAKAGVTTCRMARGL</sequence>
<protein>
    <submittedName>
        <fullName evidence="2">GL11008</fullName>
    </submittedName>
</protein>
<accession>B4GBY0</accession>
<reference evidence="2 3" key="1">
    <citation type="journal article" date="2007" name="Nature">
        <title>Evolution of genes and genomes on the Drosophila phylogeny.</title>
        <authorList>
            <consortium name="Drosophila 12 Genomes Consortium"/>
            <person name="Clark A.G."/>
            <person name="Eisen M.B."/>
            <person name="Smith D.R."/>
            <person name="Bergman C.M."/>
            <person name="Oliver B."/>
            <person name="Markow T.A."/>
            <person name="Kaufman T.C."/>
            <person name="Kellis M."/>
            <person name="Gelbart W."/>
            <person name="Iyer V.N."/>
            <person name="Pollard D.A."/>
            <person name="Sackton T.B."/>
            <person name="Larracuente A.M."/>
            <person name="Singh N.D."/>
            <person name="Abad J.P."/>
            <person name="Abt D.N."/>
            <person name="Adryan B."/>
            <person name="Aguade M."/>
            <person name="Akashi H."/>
            <person name="Anderson W.W."/>
            <person name="Aquadro C.F."/>
            <person name="Ardell D.H."/>
            <person name="Arguello R."/>
            <person name="Artieri C.G."/>
            <person name="Barbash D.A."/>
            <person name="Barker D."/>
            <person name="Barsanti P."/>
            <person name="Batterham P."/>
            <person name="Batzoglou S."/>
            <person name="Begun D."/>
            <person name="Bhutkar A."/>
            <person name="Blanco E."/>
            <person name="Bosak S.A."/>
            <person name="Bradley R.K."/>
            <person name="Brand A.D."/>
            <person name="Brent M.R."/>
            <person name="Brooks A.N."/>
            <person name="Brown R.H."/>
            <person name="Butlin R.K."/>
            <person name="Caggese C."/>
            <person name="Calvi B.R."/>
            <person name="Bernardo de Carvalho A."/>
            <person name="Caspi A."/>
            <person name="Castrezana S."/>
            <person name="Celniker S.E."/>
            <person name="Chang J.L."/>
            <person name="Chapple C."/>
            <person name="Chatterji S."/>
            <person name="Chinwalla A."/>
            <person name="Civetta A."/>
            <person name="Clifton S.W."/>
            <person name="Comeron J.M."/>
            <person name="Costello J.C."/>
            <person name="Coyne J.A."/>
            <person name="Daub J."/>
            <person name="David R.G."/>
            <person name="Delcher A.L."/>
            <person name="Delehaunty K."/>
            <person name="Do C.B."/>
            <person name="Ebling H."/>
            <person name="Edwards K."/>
            <person name="Eickbush T."/>
            <person name="Evans J.D."/>
            <person name="Filipski A."/>
            <person name="Findeiss S."/>
            <person name="Freyhult E."/>
            <person name="Fulton L."/>
            <person name="Fulton R."/>
            <person name="Garcia A.C."/>
            <person name="Gardiner A."/>
            <person name="Garfield D.A."/>
            <person name="Garvin B.E."/>
            <person name="Gibson G."/>
            <person name="Gilbert D."/>
            <person name="Gnerre S."/>
            <person name="Godfrey J."/>
            <person name="Good R."/>
            <person name="Gotea V."/>
            <person name="Gravely B."/>
            <person name="Greenberg A.J."/>
            <person name="Griffiths-Jones S."/>
            <person name="Gross S."/>
            <person name="Guigo R."/>
            <person name="Gustafson E.A."/>
            <person name="Haerty W."/>
            <person name="Hahn M.W."/>
            <person name="Halligan D.L."/>
            <person name="Halpern A.L."/>
            <person name="Halter G.M."/>
            <person name="Han M.V."/>
            <person name="Heger A."/>
            <person name="Hillier L."/>
            <person name="Hinrichs A.S."/>
            <person name="Holmes I."/>
            <person name="Hoskins R.A."/>
            <person name="Hubisz M.J."/>
            <person name="Hultmark D."/>
            <person name="Huntley M.A."/>
            <person name="Jaffe D.B."/>
            <person name="Jagadeeshan S."/>
            <person name="Jeck W.R."/>
            <person name="Johnson J."/>
            <person name="Jones C.D."/>
            <person name="Jordan W.C."/>
            <person name="Karpen G.H."/>
            <person name="Kataoka E."/>
            <person name="Keightley P.D."/>
            <person name="Kheradpour P."/>
            <person name="Kirkness E.F."/>
            <person name="Koerich L.B."/>
            <person name="Kristiansen K."/>
            <person name="Kudrna D."/>
            <person name="Kulathinal R.J."/>
            <person name="Kumar S."/>
            <person name="Kwok R."/>
            <person name="Lander E."/>
            <person name="Langley C.H."/>
            <person name="Lapoint R."/>
            <person name="Lazzaro B.P."/>
            <person name="Lee S.J."/>
            <person name="Levesque L."/>
            <person name="Li R."/>
            <person name="Lin C.F."/>
            <person name="Lin M.F."/>
            <person name="Lindblad-Toh K."/>
            <person name="Llopart A."/>
            <person name="Long M."/>
            <person name="Low L."/>
            <person name="Lozovsky E."/>
            <person name="Lu J."/>
            <person name="Luo M."/>
            <person name="Machado C.A."/>
            <person name="Makalowski W."/>
            <person name="Marzo M."/>
            <person name="Matsuda M."/>
            <person name="Matzkin L."/>
            <person name="McAllister B."/>
            <person name="McBride C.S."/>
            <person name="McKernan B."/>
            <person name="McKernan K."/>
            <person name="Mendez-Lago M."/>
            <person name="Minx P."/>
            <person name="Mollenhauer M.U."/>
            <person name="Montooth K."/>
            <person name="Mount S.M."/>
            <person name="Mu X."/>
            <person name="Myers E."/>
            <person name="Negre B."/>
            <person name="Newfeld S."/>
            <person name="Nielsen R."/>
            <person name="Noor M.A."/>
            <person name="O'Grady P."/>
            <person name="Pachter L."/>
            <person name="Papaceit M."/>
            <person name="Parisi M.J."/>
            <person name="Parisi M."/>
            <person name="Parts L."/>
            <person name="Pedersen J.S."/>
            <person name="Pesole G."/>
            <person name="Phillippy A.M."/>
            <person name="Ponting C.P."/>
            <person name="Pop M."/>
            <person name="Porcelli D."/>
            <person name="Powell J.R."/>
            <person name="Prohaska S."/>
            <person name="Pruitt K."/>
            <person name="Puig M."/>
            <person name="Quesneville H."/>
            <person name="Ram K.R."/>
            <person name="Rand D."/>
            <person name="Rasmussen M.D."/>
            <person name="Reed L.K."/>
            <person name="Reenan R."/>
            <person name="Reily A."/>
            <person name="Remington K.A."/>
            <person name="Rieger T.T."/>
            <person name="Ritchie M.G."/>
            <person name="Robin C."/>
            <person name="Rogers Y.H."/>
            <person name="Rohde C."/>
            <person name="Rozas J."/>
            <person name="Rubenfield M.J."/>
            <person name="Ruiz A."/>
            <person name="Russo S."/>
            <person name="Salzberg S.L."/>
            <person name="Sanchez-Gracia A."/>
            <person name="Saranga D.J."/>
            <person name="Sato H."/>
            <person name="Schaeffer S.W."/>
            <person name="Schatz M.C."/>
            <person name="Schlenke T."/>
            <person name="Schwartz R."/>
            <person name="Segarra C."/>
            <person name="Singh R.S."/>
            <person name="Sirot L."/>
            <person name="Sirota M."/>
            <person name="Sisneros N.B."/>
            <person name="Smith C.D."/>
            <person name="Smith T.F."/>
            <person name="Spieth J."/>
            <person name="Stage D.E."/>
            <person name="Stark A."/>
            <person name="Stephan W."/>
            <person name="Strausberg R.L."/>
            <person name="Strempel S."/>
            <person name="Sturgill D."/>
            <person name="Sutton G."/>
            <person name="Sutton G.G."/>
            <person name="Tao W."/>
            <person name="Teichmann S."/>
            <person name="Tobari Y.N."/>
            <person name="Tomimura Y."/>
            <person name="Tsolas J.M."/>
            <person name="Valente V.L."/>
            <person name="Venter E."/>
            <person name="Venter J.C."/>
            <person name="Vicario S."/>
            <person name="Vieira F.G."/>
            <person name="Vilella A.J."/>
            <person name="Villasante A."/>
            <person name="Walenz B."/>
            <person name="Wang J."/>
            <person name="Wasserman M."/>
            <person name="Watts T."/>
            <person name="Wilson D."/>
            <person name="Wilson R.K."/>
            <person name="Wing R.A."/>
            <person name="Wolfner M.F."/>
            <person name="Wong A."/>
            <person name="Wong G.K."/>
            <person name="Wu C.I."/>
            <person name="Wu G."/>
            <person name="Yamamoto D."/>
            <person name="Yang H.P."/>
            <person name="Yang S.P."/>
            <person name="Yorke J.A."/>
            <person name="Yoshida K."/>
            <person name="Zdobnov E."/>
            <person name="Zhang P."/>
            <person name="Zhang Y."/>
            <person name="Zimin A.V."/>
            <person name="Baldwin J."/>
            <person name="Abdouelleil A."/>
            <person name="Abdulkadir J."/>
            <person name="Abebe A."/>
            <person name="Abera B."/>
            <person name="Abreu J."/>
            <person name="Acer S.C."/>
            <person name="Aftuck L."/>
            <person name="Alexander A."/>
            <person name="An P."/>
            <person name="Anderson E."/>
            <person name="Anderson S."/>
            <person name="Arachi H."/>
            <person name="Azer M."/>
            <person name="Bachantsang P."/>
            <person name="Barry A."/>
            <person name="Bayul T."/>
            <person name="Berlin A."/>
            <person name="Bessette D."/>
            <person name="Bloom T."/>
            <person name="Blye J."/>
            <person name="Boguslavskiy L."/>
            <person name="Bonnet C."/>
            <person name="Boukhgalter B."/>
            <person name="Bourzgui I."/>
            <person name="Brown A."/>
            <person name="Cahill P."/>
            <person name="Channer S."/>
            <person name="Cheshatsang Y."/>
            <person name="Chuda L."/>
            <person name="Citroen M."/>
            <person name="Collymore A."/>
            <person name="Cooke P."/>
            <person name="Costello M."/>
            <person name="D'Aco K."/>
            <person name="Daza R."/>
            <person name="De Haan G."/>
            <person name="DeGray S."/>
            <person name="DeMaso C."/>
            <person name="Dhargay N."/>
            <person name="Dooley K."/>
            <person name="Dooley E."/>
            <person name="Doricent M."/>
            <person name="Dorje P."/>
            <person name="Dorjee K."/>
            <person name="Dupes A."/>
            <person name="Elong R."/>
            <person name="Falk J."/>
            <person name="Farina A."/>
            <person name="Faro S."/>
            <person name="Ferguson D."/>
            <person name="Fisher S."/>
            <person name="Foley C.D."/>
            <person name="Franke A."/>
            <person name="Friedrich D."/>
            <person name="Gadbois L."/>
            <person name="Gearin G."/>
            <person name="Gearin C.R."/>
            <person name="Giannoukos G."/>
            <person name="Goode T."/>
            <person name="Graham J."/>
            <person name="Grandbois E."/>
            <person name="Grewal S."/>
            <person name="Gyaltsen K."/>
            <person name="Hafez N."/>
            <person name="Hagos B."/>
            <person name="Hall J."/>
            <person name="Henson C."/>
            <person name="Hollinger A."/>
            <person name="Honan T."/>
            <person name="Huard M.D."/>
            <person name="Hughes L."/>
            <person name="Hurhula B."/>
            <person name="Husby M.E."/>
            <person name="Kamat A."/>
            <person name="Kanga B."/>
            <person name="Kashin S."/>
            <person name="Khazanovich D."/>
            <person name="Kisner P."/>
            <person name="Lance K."/>
            <person name="Lara M."/>
            <person name="Lee W."/>
            <person name="Lennon N."/>
            <person name="Letendre F."/>
            <person name="LeVine R."/>
            <person name="Lipovsky A."/>
            <person name="Liu X."/>
            <person name="Liu J."/>
            <person name="Liu S."/>
            <person name="Lokyitsang T."/>
            <person name="Lokyitsang Y."/>
            <person name="Lubonja R."/>
            <person name="Lui A."/>
            <person name="MacDonald P."/>
            <person name="Magnisalis V."/>
            <person name="Maru K."/>
            <person name="Matthews C."/>
            <person name="McCusker W."/>
            <person name="McDonough S."/>
            <person name="Mehta T."/>
            <person name="Meldrim J."/>
            <person name="Meneus L."/>
            <person name="Mihai O."/>
            <person name="Mihalev A."/>
            <person name="Mihova T."/>
            <person name="Mittelman R."/>
            <person name="Mlenga V."/>
            <person name="Montmayeur A."/>
            <person name="Mulrain L."/>
            <person name="Navidi A."/>
            <person name="Naylor J."/>
            <person name="Negash T."/>
            <person name="Nguyen T."/>
            <person name="Nguyen N."/>
            <person name="Nicol R."/>
            <person name="Norbu C."/>
            <person name="Norbu N."/>
            <person name="Novod N."/>
            <person name="O'Neill B."/>
            <person name="Osman S."/>
            <person name="Markiewicz E."/>
            <person name="Oyono O.L."/>
            <person name="Patti C."/>
            <person name="Phunkhang P."/>
            <person name="Pierre F."/>
            <person name="Priest M."/>
            <person name="Raghuraman S."/>
            <person name="Rege F."/>
            <person name="Reyes R."/>
            <person name="Rise C."/>
            <person name="Rogov P."/>
            <person name="Ross K."/>
            <person name="Ryan E."/>
            <person name="Settipalli S."/>
            <person name="Shea T."/>
            <person name="Sherpa N."/>
            <person name="Shi L."/>
            <person name="Shih D."/>
            <person name="Sparrow T."/>
            <person name="Spaulding J."/>
            <person name="Stalker J."/>
            <person name="Stange-Thomann N."/>
            <person name="Stavropoulos S."/>
            <person name="Stone C."/>
            <person name="Strader C."/>
            <person name="Tesfaye S."/>
            <person name="Thomson T."/>
            <person name="Thoulutsang Y."/>
            <person name="Thoulutsang D."/>
            <person name="Topham K."/>
            <person name="Topping I."/>
            <person name="Tsamla T."/>
            <person name="Vassiliev H."/>
            <person name="Vo A."/>
            <person name="Wangchuk T."/>
            <person name="Wangdi T."/>
            <person name="Weiand M."/>
            <person name="Wilkinson J."/>
            <person name="Wilson A."/>
            <person name="Yadav S."/>
            <person name="Young G."/>
            <person name="Yu Q."/>
            <person name="Zembek L."/>
            <person name="Zhong D."/>
            <person name="Zimmer A."/>
            <person name="Zwirko Z."/>
            <person name="Jaffe D.B."/>
            <person name="Alvarez P."/>
            <person name="Brockman W."/>
            <person name="Butler J."/>
            <person name="Chin C."/>
            <person name="Gnerre S."/>
            <person name="Grabherr M."/>
            <person name="Kleber M."/>
            <person name="Mauceli E."/>
            <person name="MacCallum I."/>
        </authorList>
    </citation>
    <scope>NUCLEOTIDE SEQUENCE [LARGE SCALE GENOMIC DNA]</scope>
    <source>
        <strain evidence="3">MSH-3 / Tucson 14011-0111.49</strain>
    </source>
</reference>
<name>B4GBY0_DROPE</name>
<feature type="region of interest" description="Disordered" evidence="1">
    <location>
        <begin position="57"/>
        <end position="111"/>
    </location>
</feature>
<dbReference type="HOGENOM" id="CLU_172769_0_0_1"/>
<proteinExistence type="predicted"/>
<evidence type="ECO:0000313" key="3">
    <source>
        <dbReference type="Proteomes" id="UP000008744"/>
    </source>
</evidence>
<dbReference type="EMBL" id="CH479181">
    <property type="protein sequence ID" value="EDW31359.1"/>
    <property type="molecule type" value="Genomic_DNA"/>
</dbReference>
<dbReference type="AlphaFoldDB" id="B4GBY0"/>
<evidence type="ECO:0000256" key="1">
    <source>
        <dbReference type="SAM" id="MobiDB-lite"/>
    </source>
</evidence>
<dbReference type="Proteomes" id="UP000008744">
    <property type="component" value="Unassembled WGS sequence"/>
</dbReference>
<dbReference type="OMA" id="TCRMARG"/>
<gene>
    <name evidence="2" type="primary">Dper\GL11008</name>
    <name evidence="2" type="ORF">Dper_GL11008</name>
</gene>
<evidence type="ECO:0000313" key="2">
    <source>
        <dbReference type="EMBL" id="EDW31359.1"/>
    </source>
</evidence>
<keyword evidence="3" id="KW-1185">Reference proteome</keyword>
<organism evidence="3">
    <name type="scientific">Drosophila persimilis</name>
    <name type="common">Fruit fly</name>
    <dbReference type="NCBI Taxonomy" id="7234"/>
    <lineage>
        <taxon>Eukaryota</taxon>
        <taxon>Metazoa</taxon>
        <taxon>Ecdysozoa</taxon>
        <taxon>Arthropoda</taxon>
        <taxon>Hexapoda</taxon>
        <taxon>Insecta</taxon>
        <taxon>Pterygota</taxon>
        <taxon>Neoptera</taxon>
        <taxon>Endopterygota</taxon>
        <taxon>Diptera</taxon>
        <taxon>Brachycera</taxon>
        <taxon>Muscomorpha</taxon>
        <taxon>Ephydroidea</taxon>
        <taxon>Drosophilidae</taxon>
        <taxon>Drosophila</taxon>
        <taxon>Sophophora</taxon>
    </lineage>
</organism>
<feature type="compositionally biased region" description="Acidic residues" evidence="1">
    <location>
        <begin position="74"/>
        <end position="87"/>
    </location>
</feature>